<reference evidence="2 3" key="1">
    <citation type="submission" date="2023-11" db="EMBL/GenBank/DDBJ databases">
        <title>Halocaridina rubra genome assembly.</title>
        <authorList>
            <person name="Smith C."/>
        </authorList>
    </citation>
    <scope>NUCLEOTIDE SEQUENCE [LARGE SCALE GENOMIC DNA]</scope>
    <source>
        <strain evidence="2">EP-1</strain>
        <tissue evidence="2">Whole</tissue>
    </source>
</reference>
<evidence type="ECO:0000256" key="1">
    <source>
        <dbReference type="SAM" id="Phobius"/>
    </source>
</evidence>
<accession>A0AAN8XAW2</accession>
<comment type="caution">
    <text evidence="2">The sequence shown here is derived from an EMBL/GenBank/DDBJ whole genome shotgun (WGS) entry which is preliminary data.</text>
</comment>
<sequence>MYLNNAHGTLVFIFWHLHLALWLLVSIPWYHYYDPLALVSPLDPWNLVFIFKLELH</sequence>
<dbReference type="EMBL" id="JAXCGZ010006302">
    <property type="protein sequence ID" value="KAK7079877.1"/>
    <property type="molecule type" value="Genomic_DNA"/>
</dbReference>
<feature type="transmembrane region" description="Helical" evidence="1">
    <location>
        <begin position="12"/>
        <end position="32"/>
    </location>
</feature>
<evidence type="ECO:0000313" key="3">
    <source>
        <dbReference type="Proteomes" id="UP001381693"/>
    </source>
</evidence>
<name>A0AAN8XAW2_HALRR</name>
<dbReference type="Proteomes" id="UP001381693">
    <property type="component" value="Unassembled WGS sequence"/>
</dbReference>
<keyword evidence="1" id="KW-0472">Membrane</keyword>
<protein>
    <submittedName>
        <fullName evidence="2">Uncharacterized protein</fullName>
    </submittedName>
</protein>
<organism evidence="2 3">
    <name type="scientific">Halocaridina rubra</name>
    <name type="common">Hawaiian red shrimp</name>
    <dbReference type="NCBI Taxonomy" id="373956"/>
    <lineage>
        <taxon>Eukaryota</taxon>
        <taxon>Metazoa</taxon>
        <taxon>Ecdysozoa</taxon>
        <taxon>Arthropoda</taxon>
        <taxon>Crustacea</taxon>
        <taxon>Multicrustacea</taxon>
        <taxon>Malacostraca</taxon>
        <taxon>Eumalacostraca</taxon>
        <taxon>Eucarida</taxon>
        <taxon>Decapoda</taxon>
        <taxon>Pleocyemata</taxon>
        <taxon>Caridea</taxon>
        <taxon>Atyoidea</taxon>
        <taxon>Atyidae</taxon>
        <taxon>Halocaridina</taxon>
    </lineage>
</organism>
<proteinExistence type="predicted"/>
<evidence type="ECO:0000313" key="2">
    <source>
        <dbReference type="EMBL" id="KAK7079877.1"/>
    </source>
</evidence>
<dbReference type="AlphaFoldDB" id="A0AAN8XAW2"/>
<keyword evidence="1" id="KW-1133">Transmembrane helix</keyword>
<gene>
    <name evidence="2" type="ORF">SK128_012556</name>
</gene>
<keyword evidence="3" id="KW-1185">Reference proteome</keyword>
<keyword evidence="1" id="KW-0812">Transmembrane</keyword>